<dbReference type="Proteomes" id="UP001597201">
    <property type="component" value="Unassembled WGS sequence"/>
</dbReference>
<sequence length="140" mass="15940">MKVYLTILMAIMLTTCDNNKEEKIDCTDTICTMDFRTIAVSLKDNNGNPISLDKFKVTSLDNQKDITRDLDNFNLEEARKSGAYPVFGDELREKYQSKEVEVLFEGYIENKKVANLTFLVGADCCHVFLIEGQLEVVLNI</sequence>
<gene>
    <name evidence="1" type="ORF">ACFQ39_08360</name>
</gene>
<protein>
    <recommendedName>
        <fullName evidence="3">Lipoprotein</fullName>
    </recommendedName>
</protein>
<evidence type="ECO:0008006" key="3">
    <source>
        <dbReference type="Google" id="ProtNLM"/>
    </source>
</evidence>
<comment type="caution">
    <text evidence="1">The sequence shown here is derived from an EMBL/GenBank/DDBJ whole genome shotgun (WGS) entry which is preliminary data.</text>
</comment>
<name>A0ABW3Y195_9FLAO</name>
<reference evidence="2" key="1">
    <citation type="journal article" date="2019" name="Int. J. Syst. Evol. Microbiol.">
        <title>The Global Catalogue of Microorganisms (GCM) 10K type strain sequencing project: providing services to taxonomists for standard genome sequencing and annotation.</title>
        <authorList>
            <consortium name="The Broad Institute Genomics Platform"/>
            <consortium name="The Broad Institute Genome Sequencing Center for Infectious Disease"/>
            <person name="Wu L."/>
            <person name="Ma J."/>
        </authorList>
    </citation>
    <scope>NUCLEOTIDE SEQUENCE [LARGE SCALE GENOMIC DNA]</scope>
    <source>
        <strain evidence="2">CCUG 61485</strain>
    </source>
</reference>
<keyword evidence="2" id="KW-1185">Reference proteome</keyword>
<accession>A0ABW3Y195</accession>
<evidence type="ECO:0000313" key="1">
    <source>
        <dbReference type="EMBL" id="MFD1315623.1"/>
    </source>
</evidence>
<evidence type="ECO:0000313" key="2">
    <source>
        <dbReference type="Proteomes" id="UP001597201"/>
    </source>
</evidence>
<proteinExistence type="predicted"/>
<dbReference type="EMBL" id="JBHTMY010000003">
    <property type="protein sequence ID" value="MFD1315623.1"/>
    <property type="molecule type" value="Genomic_DNA"/>
</dbReference>
<organism evidence="1 2">
    <name type="scientific">Namhaeicola litoreus</name>
    <dbReference type="NCBI Taxonomy" id="1052145"/>
    <lineage>
        <taxon>Bacteria</taxon>
        <taxon>Pseudomonadati</taxon>
        <taxon>Bacteroidota</taxon>
        <taxon>Flavobacteriia</taxon>
        <taxon>Flavobacteriales</taxon>
        <taxon>Flavobacteriaceae</taxon>
        <taxon>Namhaeicola</taxon>
    </lineage>
</organism>
<dbReference type="RefSeq" id="WP_377177971.1">
    <property type="nucleotide sequence ID" value="NZ_JBHTMY010000003.1"/>
</dbReference>